<name>A0A0L6JW46_9FIRM</name>
<proteinExistence type="predicted"/>
<dbReference type="OrthoDB" id="9783680at2"/>
<accession>A0A0L6JW46</accession>
<reference evidence="2" key="1">
    <citation type="submission" date="2015-07" db="EMBL/GenBank/DDBJ databases">
        <title>Near-Complete Genome Sequence of the Cellulolytic Bacterium Bacteroides (Pseudobacteroides) cellulosolvens ATCC 35603.</title>
        <authorList>
            <person name="Dassa B."/>
            <person name="Utturkar S.M."/>
            <person name="Klingeman D.M."/>
            <person name="Hurt R.A."/>
            <person name="Keller M."/>
            <person name="Xu J."/>
            <person name="Reddy Y.H.K."/>
            <person name="Borovok I."/>
            <person name="Grinberg I.R."/>
            <person name="Lamed R."/>
            <person name="Zhivin O."/>
            <person name="Bayer E.A."/>
            <person name="Brown S.D."/>
        </authorList>
    </citation>
    <scope>NUCLEOTIDE SEQUENCE [LARGE SCALE GENOMIC DNA]</scope>
    <source>
        <strain evidence="2">DSM 2933</strain>
    </source>
</reference>
<dbReference type="RefSeq" id="WP_036943598.1">
    <property type="nucleotide sequence ID" value="NZ_JQKC01000022.1"/>
</dbReference>
<evidence type="ECO:0000313" key="1">
    <source>
        <dbReference type="EMBL" id="KNY29949.1"/>
    </source>
</evidence>
<comment type="caution">
    <text evidence="1">The sequence shown here is derived from an EMBL/GenBank/DDBJ whole genome shotgun (WGS) entry which is preliminary data.</text>
</comment>
<protein>
    <submittedName>
        <fullName evidence="1">Uncharacterized protein</fullName>
    </submittedName>
</protein>
<dbReference type="EMBL" id="LGTC01000001">
    <property type="protein sequence ID" value="KNY29949.1"/>
    <property type="molecule type" value="Genomic_DNA"/>
</dbReference>
<dbReference type="Proteomes" id="UP000036923">
    <property type="component" value="Unassembled WGS sequence"/>
</dbReference>
<dbReference type="STRING" id="398512.Bccel_5226"/>
<organism evidence="1 2">
    <name type="scientific">Pseudobacteroides cellulosolvens ATCC 35603 = DSM 2933</name>
    <dbReference type="NCBI Taxonomy" id="398512"/>
    <lineage>
        <taxon>Bacteria</taxon>
        <taxon>Bacillati</taxon>
        <taxon>Bacillota</taxon>
        <taxon>Clostridia</taxon>
        <taxon>Eubacteriales</taxon>
        <taxon>Oscillospiraceae</taxon>
        <taxon>Pseudobacteroides</taxon>
    </lineage>
</organism>
<dbReference type="AlphaFoldDB" id="A0A0L6JW46"/>
<gene>
    <name evidence="1" type="ORF">Bccel_5226</name>
</gene>
<keyword evidence="2" id="KW-1185">Reference proteome</keyword>
<evidence type="ECO:0000313" key="2">
    <source>
        <dbReference type="Proteomes" id="UP000036923"/>
    </source>
</evidence>
<sequence>MKSCGYDLLVQVDERVLNKGLAALFYTGKLKVTGTYSYVQGVPEELRSFTEVKYKVRLKNEPYIDFLEKETVGIRLSVEANLNVLTGVDIEVDLDFGATATFKFDPENKSVTYDLTETKIYDIHIEDKLQFHQNVLERVNLIIKILLRHYLTEDIKTISLPLKLTSIGLNLPTIPDSKDNLLPVKLGNITILNNRLLTVAVNFFDSTGGSFEEVSDMTGGAEIFTAISYSTLQKIAKFWWDRTSIEKKKEFEGKLPINARRTLSKGMDLAAKLVTLGIVEPQTEIRKADLIYDCLVEVLDLPQFSFTGGNKVLINNLKLMASVKAHLETESHNIVKIDTSGPIPDIITPWEDDRVISEKDKKSSILHIAEVINLNIESAECIVSLDEQNRLVLKVIEADLELDFGEKWYQNFGENIMNKFLDFMETNIVSKIPPIVISPSLLLENVDVLGYSFNVERTEIVLNEDEISLNTNINIRELSDKSIPVPLYIGNKKSLKLHRFDCQVVEDIDFTHRAGYHGVYEAIKDGYKPCGECLRGYSV</sequence>